<dbReference type="OrthoDB" id="65596at2759"/>
<comment type="subcellular location">
    <subcellularLocation>
        <location evidence="2 11">Cytoplasm</location>
    </subcellularLocation>
</comment>
<sequence length="372" mass="41546">MTSTQSFSTSRPQTKTMELRIRDKNSKIHTITTLNEQASFKELKEEISKLTGVLLPYQELKIGYPPRICKAKNEDTLASAGLLNGDIIILTEISSTEVVKGTPTISAPAPAPAHALHTPTVPSTASKSSSKDVISIPTENGFFILREMPDDNSCLFRAIGVVRILEDESTDTVQHLRQIVIDHIRKNPDHFSDVVLGKPREEYCSWIARKDSWGGAIELSIFASHYKVEICSVDVRSGRIDRFGQGQYDQYVFVIYSGIHYDAIALTPILDAGQEYDQTIFNITDDVTLKAVSAVANKMKQLHKYTYTADFTLKCGQCGHGLKGEKEAVQHAQSTENLTLLNQYFLFTNTDQDIQSLLSTSSPSKNFIEWYQ</sequence>
<evidence type="ECO:0000256" key="3">
    <source>
        <dbReference type="ARBA" id="ARBA00022490"/>
    </source>
</evidence>
<keyword evidence="4" id="KW-0645">Protease</keyword>
<keyword evidence="6" id="KW-0863">Zinc-finger</keyword>
<dbReference type="InterPro" id="IPR003323">
    <property type="entry name" value="OTU_dom"/>
</dbReference>
<dbReference type="VEuPathDB" id="FungiDB:RhiirFUN_011865"/>
<evidence type="ECO:0000256" key="2">
    <source>
        <dbReference type="ARBA" id="ARBA00004496"/>
    </source>
</evidence>
<evidence type="ECO:0000313" key="13">
    <source>
        <dbReference type="EMBL" id="PKC08802.1"/>
    </source>
</evidence>
<dbReference type="EC" id="3.4.19.12" evidence="11"/>
<evidence type="ECO:0000256" key="4">
    <source>
        <dbReference type="ARBA" id="ARBA00022670"/>
    </source>
</evidence>
<keyword evidence="5" id="KW-0479">Metal-binding</keyword>
<keyword evidence="10" id="KW-0862">Zinc</keyword>
<dbReference type="GO" id="GO:0036503">
    <property type="term" value="P:ERAD pathway"/>
    <property type="evidence" value="ECO:0007669"/>
    <property type="project" value="TreeGrafter"/>
</dbReference>
<dbReference type="GO" id="GO:0005634">
    <property type="term" value="C:nucleus"/>
    <property type="evidence" value="ECO:0007669"/>
    <property type="project" value="TreeGrafter"/>
</dbReference>
<name>A0A2I1EB33_9GLOM</name>
<feature type="compositionally biased region" description="Low complexity" evidence="12">
    <location>
        <begin position="102"/>
        <end position="120"/>
    </location>
</feature>
<dbReference type="SUPFAM" id="SSF54001">
    <property type="entry name" value="Cysteine proteinases"/>
    <property type="match status" value="1"/>
</dbReference>
<keyword evidence="8 11" id="KW-0378">Hydrolase</keyword>
<comment type="caution">
    <text evidence="13">The sequence shown here is derived from an EMBL/GenBank/DDBJ whole genome shotgun (WGS) entry which is preliminary data.</text>
</comment>
<dbReference type="FunFam" id="3.90.70.80:FF:000016">
    <property type="entry name" value="Putative ubiquitin thioesterase otu1"/>
    <property type="match status" value="1"/>
</dbReference>
<keyword evidence="3 11" id="KW-0963">Cytoplasm</keyword>
<dbReference type="GO" id="GO:0030968">
    <property type="term" value="P:endoplasmic reticulum unfolded protein response"/>
    <property type="evidence" value="ECO:0007669"/>
    <property type="project" value="TreeGrafter"/>
</dbReference>
<dbReference type="CDD" id="cd22745">
    <property type="entry name" value="OTU_OTU1"/>
    <property type="match status" value="1"/>
</dbReference>
<comment type="catalytic activity">
    <reaction evidence="1 11">
        <text>Thiol-dependent hydrolysis of ester, thioester, amide, peptide and isopeptide bonds formed by the C-terminal Gly of ubiquitin (a 76-residue protein attached to proteins as an intracellular targeting signal).</text>
        <dbReference type="EC" id="3.4.19.12"/>
    </reaction>
</comment>
<organism evidence="13 14">
    <name type="scientific">Rhizophagus irregularis</name>
    <dbReference type="NCBI Taxonomy" id="588596"/>
    <lineage>
        <taxon>Eukaryota</taxon>
        <taxon>Fungi</taxon>
        <taxon>Fungi incertae sedis</taxon>
        <taxon>Mucoromycota</taxon>
        <taxon>Glomeromycotina</taxon>
        <taxon>Glomeromycetes</taxon>
        <taxon>Glomerales</taxon>
        <taxon>Glomeraceae</taxon>
        <taxon>Rhizophagus</taxon>
    </lineage>
</organism>
<dbReference type="VEuPathDB" id="FungiDB:FUN_014727"/>
<dbReference type="Pfam" id="PF24560">
    <property type="entry name" value="zf-C2H2_OTU1_C"/>
    <property type="match status" value="1"/>
</dbReference>
<dbReference type="AlphaFoldDB" id="A0A2I1EB33"/>
<dbReference type="VEuPathDB" id="FungiDB:RhiirA1_326732"/>
<evidence type="ECO:0000256" key="8">
    <source>
        <dbReference type="ARBA" id="ARBA00022801"/>
    </source>
</evidence>
<dbReference type="EMBL" id="LLXJ01000514">
    <property type="protein sequence ID" value="PKC08802.1"/>
    <property type="molecule type" value="Genomic_DNA"/>
</dbReference>
<dbReference type="GO" id="GO:0008270">
    <property type="term" value="F:zinc ion binding"/>
    <property type="evidence" value="ECO:0007669"/>
    <property type="project" value="UniProtKB-KW"/>
</dbReference>
<dbReference type="InterPro" id="IPR029071">
    <property type="entry name" value="Ubiquitin-like_domsf"/>
</dbReference>
<dbReference type="GO" id="GO:0005829">
    <property type="term" value="C:cytosol"/>
    <property type="evidence" value="ECO:0007669"/>
    <property type="project" value="TreeGrafter"/>
</dbReference>
<dbReference type="Proteomes" id="UP000232722">
    <property type="component" value="Unassembled WGS sequence"/>
</dbReference>
<dbReference type="PROSITE" id="PS50802">
    <property type="entry name" value="OTU"/>
    <property type="match status" value="1"/>
</dbReference>
<evidence type="ECO:0000256" key="1">
    <source>
        <dbReference type="ARBA" id="ARBA00000707"/>
    </source>
</evidence>
<evidence type="ECO:0000256" key="9">
    <source>
        <dbReference type="ARBA" id="ARBA00022807"/>
    </source>
</evidence>
<evidence type="ECO:0000256" key="7">
    <source>
        <dbReference type="ARBA" id="ARBA00022786"/>
    </source>
</evidence>
<evidence type="ECO:0000256" key="5">
    <source>
        <dbReference type="ARBA" id="ARBA00022723"/>
    </source>
</evidence>
<dbReference type="PANTHER" id="PTHR13312:SF0">
    <property type="entry name" value="UBIQUITIN THIOESTERASE OTU1"/>
    <property type="match status" value="1"/>
</dbReference>
<keyword evidence="9 11" id="KW-0788">Thiol protease</keyword>
<dbReference type="SUPFAM" id="SSF54236">
    <property type="entry name" value="Ubiquitin-like"/>
    <property type="match status" value="1"/>
</dbReference>
<reference evidence="13 14" key="2">
    <citation type="submission" date="2017-09" db="EMBL/GenBank/DDBJ databases">
        <title>Extensive intraspecific genome diversity in a model arbuscular mycorrhizal fungus.</title>
        <authorList>
            <person name="Chen E.C."/>
            <person name="Morin E."/>
            <person name="Beaudet D."/>
            <person name="Noel J."/>
            <person name="Ndikumana S."/>
            <person name="Charron P."/>
            <person name="St-Onge C."/>
            <person name="Giorgi J."/>
            <person name="Grigoriev I.V."/>
            <person name="Roux C."/>
            <person name="Martin F.M."/>
            <person name="Corradi N."/>
        </authorList>
    </citation>
    <scope>NUCLEOTIDE SEQUENCE [LARGE SCALE GENOMIC DNA]</scope>
    <source>
        <strain evidence="13 14">A5</strain>
    </source>
</reference>
<reference evidence="13 14" key="1">
    <citation type="submission" date="2016-04" db="EMBL/GenBank/DDBJ databases">
        <title>Genome analyses suggest a sexual origin of heterokaryosis in a supposedly ancient asexual fungus.</title>
        <authorList>
            <person name="Ropars J."/>
            <person name="Sedzielewska K."/>
            <person name="Noel J."/>
            <person name="Charron P."/>
            <person name="Farinelli L."/>
            <person name="Marton T."/>
            <person name="Kruger M."/>
            <person name="Pelin A."/>
            <person name="Brachmann A."/>
            <person name="Corradi N."/>
        </authorList>
    </citation>
    <scope>NUCLEOTIDE SEQUENCE [LARGE SCALE GENOMIC DNA]</scope>
    <source>
        <strain evidence="13 14">A5</strain>
    </source>
</reference>
<dbReference type="PANTHER" id="PTHR13312">
    <property type="entry name" value="HIV-INDUCED PROTEIN-7-LIKE PROTEASE"/>
    <property type="match status" value="1"/>
</dbReference>
<gene>
    <name evidence="13" type="ORF">RhiirA5_416470</name>
</gene>
<dbReference type="GO" id="GO:0004843">
    <property type="term" value="F:cysteine-type deubiquitinase activity"/>
    <property type="evidence" value="ECO:0007669"/>
    <property type="project" value="UniProtKB-UniRule"/>
</dbReference>
<dbReference type="InterPro" id="IPR038765">
    <property type="entry name" value="Papain-like_cys_pep_sf"/>
</dbReference>
<evidence type="ECO:0000256" key="6">
    <source>
        <dbReference type="ARBA" id="ARBA00022771"/>
    </source>
</evidence>
<protein>
    <recommendedName>
        <fullName evidence="11">Ubiquitin thioesterase OTU</fullName>
        <ecNumber evidence="11">3.4.19.12</ecNumber>
    </recommendedName>
</protein>
<dbReference type="Gene3D" id="3.90.70.80">
    <property type="match status" value="1"/>
</dbReference>
<feature type="region of interest" description="Disordered" evidence="12">
    <location>
        <begin position="102"/>
        <end position="132"/>
    </location>
</feature>
<comment type="function">
    <text evidence="11">Hydrolase that can remove conjugated ubiquitin from proteins and may therefore play an important regulatory role at the level of protein turnover by preventing degradation.</text>
</comment>
<dbReference type="GO" id="GO:0016579">
    <property type="term" value="P:protein deubiquitination"/>
    <property type="evidence" value="ECO:0007669"/>
    <property type="project" value="TreeGrafter"/>
</dbReference>
<dbReference type="InterPro" id="IPR057766">
    <property type="entry name" value="Znf-C2H2_OTU1-like_C"/>
</dbReference>
<feature type="compositionally biased region" description="Polar residues" evidence="12">
    <location>
        <begin position="121"/>
        <end position="132"/>
    </location>
</feature>
<dbReference type="InterPro" id="IPR048857">
    <property type="entry name" value="OTU1_Ubl"/>
</dbReference>
<keyword evidence="7 11" id="KW-0833">Ubl conjugation pathway</keyword>
<dbReference type="Pfam" id="PF02338">
    <property type="entry name" value="OTU"/>
    <property type="match status" value="1"/>
</dbReference>
<evidence type="ECO:0000313" key="14">
    <source>
        <dbReference type="Proteomes" id="UP000232722"/>
    </source>
</evidence>
<evidence type="ECO:0000256" key="11">
    <source>
        <dbReference type="RuleBase" id="RU367104"/>
    </source>
</evidence>
<dbReference type="Pfam" id="PF21403">
    <property type="entry name" value="OTU1_UBXL"/>
    <property type="match status" value="1"/>
</dbReference>
<evidence type="ECO:0000256" key="12">
    <source>
        <dbReference type="SAM" id="MobiDB-lite"/>
    </source>
</evidence>
<proteinExistence type="predicted"/>
<dbReference type="Gene3D" id="3.10.20.90">
    <property type="entry name" value="Phosphatidylinositol 3-kinase Catalytic Subunit, Chain A, domain 1"/>
    <property type="match status" value="1"/>
</dbReference>
<evidence type="ECO:0000256" key="10">
    <source>
        <dbReference type="ARBA" id="ARBA00022833"/>
    </source>
</evidence>
<accession>A0A2I1EB33</accession>